<dbReference type="InterPro" id="IPR029069">
    <property type="entry name" value="HotDog_dom_sf"/>
</dbReference>
<accession>A0A238KVQ9</accession>
<dbReference type="SUPFAM" id="SSF54637">
    <property type="entry name" value="Thioesterase/thiol ester dehydrase-isomerase"/>
    <property type="match status" value="1"/>
</dbReference>
<keyword evidence="5" id="KW-1185">Reference proteome</keyword>
<dbReference type="RefSeq" id="WP_094022298.1">
    <property type="nucleotide sequence ID" value="NZ_FXYF01000010.1"/>
</dbReference>
<evidence type="ECO:0000259" key="3">
    <source>
        <dbReference type="Pfam" id="PF03061"/>
    </source>
</evidence>
<sequence length="151" mass="16031">MTPDERATRSAAAMWAGDAASQHMGMTIDEIAPGRAVLSMQVQPHHLNGHGICHGGFIFTLADSAFAFACNSYNQLTVAQENQITFLAPGRAGERLTATALEQVRAGRSGVYDVTVTGDDGRTVALMRGLSRSVRGQHFAEETSADGQGRP</sequence>
<evidence type="ECO:0000313" key="5">
    <source>
        <dbReference type="Proteomes" id="UP000207598"/>
    </source>
</evidence>
<dbReference type="Gene3D" id="3.10.129.10">
    <property type="entry name" value="Hotdog Thioesterase"/>
    <property type="match status" value="1"/>
</dbReference>
<comment type="similarity">
    <text evidence="1">Belongs to the thioesterase PaaI family.</text>
</comment>
<dbReference type="EMBL" id="FXYF01000010">
    <property type="protein sequence ID" value="SMX46778.1"/>
    <property type="molecule type" value="Genomic_DNA"/>
</dbReference>
<protein>
    <submittedName>
        <fullName evidence="4">Acyl-coenzyme A thioesterase PaaI</fullName>
        <ecNumber evidence="4">3.1.2.-</ecNumber>
    </submittedName>
</protein>
<dbReference type="NCBIfam" id="TIGR00369">
    <property type="entry name" value="unchar_dom_1"/>
    <property type="match status" value="1"/>
</dbReference>
<gene>
    <name evidence="4" type="primary">paaI</name>
    <name evidence="4" type="ORF">MAA8898_03521</name>
</gene>
<dbReference type="FunFam" id="3.10.129.10:FF:000022">
    <property type="entry name" value="Phenylacetic acid degradation protein"/>
    <property type="match status" value="1"/>
</dbReference>
<dbReference type="InterPro" id="IPR003736">
    <property type="entry name" value="PAAI_dom"/>
</dbReference>
<dbReference type="Proteomes" id="UP000207598">
    <property type="component" value="Unassembled WGS sequence"/>
</dbReference>
<evidence type="ECO:0000256" key="1">
    <source>
        <dbReference type="ARBA" id="ARBA00008324"/>
    </source>
</evidence>
<proteinExistence type="inferred from homology"/>
<dbReference type="OrthoDB" id="32575at2"/>
<dbReference type="InterPro" id="IPR011973">
    <property type="entry name" value="PaaD"/>
</dbReference>
<dbReference type="InterPro" id="IPR006683">
    <property type="entry name" value="Thioestr_dom"/>
</dbReference>
<name>A0A238KVQ9_9RHOB</name>
<dbReference type="PANTHER" id="PTHR42856:SF1">
    <property type="entry name" value="ACYL-COENZYME A THIOESTERASE PAAI"/>
    <property type="match status" value="1"/>
</dbReference>
<reference evidence="4 5" key="1">
    <citation type="submission" date="2017-05" db="EMBL/GenBank/DDBJ databases">
        <authorList>
            <person name="Song R."/>
            <person name="Chenine A.L."/>
            <person name="Ruprecht R.M."/>
        </authorList>
    </citation>
    <scope>NUCLEOTIDE SEQUENCE [LARGE SCALE GENOMIC DNA]</scope>
    <source>
        <strain evidence="4 5">CECT 8898</strain>
    </source>
</reference>
<dbReference type="CDD" id="cd03443">
    <property type="entry name" value="PaaI_thioesterase"/>
    <property type="match status" value="1"/>
</dbReference>
<dbReference type="NCBIfam" id="TIGR02286">
    <property type="entry name" value="PaaD"/>
    <property type="match status" value="1"/>
</dbReference>
<evidence type="ECO:0000256" key="2">
    <source>
        <dbReference type="ARBA" id="ARBA00022801"/>
    </source>
</evidence>
<feature type="domain" description="Thioesterase" evidence="3">
    <location>
        <begin position="50"/>
        <end position="125"/>
    </location>
</feature>
<dbReference type="PANTHER" id="PTHR42856">
    <property type="entry name" value="ACYL-COENZYME A THIOESTERASE PAAI"/>
    <property type="match status" value="1"/>
</dbReference>
<dbReference type="GO" id="GO:0016289">
    <property type="term" value="F:acyl-CoA hydrolase activity"/>
    <property type="evidence" value="ECO:0007669"/>
    <property type="project" value="TreeGrafter"/>
</dbReference>
<dbReference type="AlphaFoldDB" id="A0A238KVQ9"/>
<dbReference type="InterPro" id="IPR052723">
    <property type="entry name" value="Acyl-CoA_thioesterase_PaaI"/>
</dbReference>
<dbReference type="Pfam" id="PF03061">
    <property type="entry name" value="4HBT"/>
    <property type="match status" value="1"/>
</dbReference>
<keyword evidence="2 4" id="KW-0378">Hydrolase</keyword>
<evidence type="ECO:0000313" key="4">
    <source>
        <dbReference type="EMBL" id="SMX46778.1"/>
    </source>
</evidence>
<dbReference type="EC" id="3.1.2.-" evidence="4"/>
<organism evidence="4 5">
    <name type="scientific">Maliponia aquimaris</name>
    <dbReference type="NCBI Taxonomy" id="1673631"/>
    <lineage>
        <taxon>Bacteria</taxon>
        <taxon>Pseudomonadati</taxon>
        <taxon>Pseudomonadota</taxon>
        <taxon>Alphaproteobacteria</taxon>
        <taxon>Rhodobacterales</taxon>
        <taxon>Paracoccaceae</taxon>
        <taxon>Maliponia</taxon>
    </lineage>
</organism>